<dbReference type="SUPFAM" id="SSF49899">
    <property type="entry name" value="Concanavalin A-like lectins/glucanases"/>
    <property type="match status" value="1"/>
</dbReference>
<sequence>MHLRTFWDGCNKTKVPKYRLFYTSGVAKSRATGSYGYYEACIKGADKFPRVSPAFWMYSKIDRTLTNEGDVQYTKIGVVKLTQKQTLQELDHDLHNIVIKGGILKELNLTLYKGLRTPHTKGKCNQFYPSDNQSAQGFPTLVKIDYVRAWLKQ</sequence>
<name>A0ABR9EMC5_PSEVC</name>
<reference evidence="1 2" key="1">
    <citation type="submission" date="2015-06" db="EMBL/GenBank/DDBJ databases">
        <title>Genome sequence of Pseudoalteromonas carrageenovora.</title>
        <authorList>
            <person name="Xie B.-B."/>
            <person name="Rong J.-C."/>
            <person name="Qin Q.-L."/>
            <person name="Zhang Y.-Z."/>
        </authorList>
    </citation>
    <scope>NUCLEOTIDE SEQUENCE [LARGE SCALE GENOMIC DNA]</scope>
    <source>
        <strain evidence="1 2">IAM 12662</strain>
    </source>
</reference>
<comment type="caution">
    <text evidence="1">The sequence shown here is derived from an EMBL/GenBank/DDBJ whole genome shotgun (WGS) entry which is preliminary data.</text>
</comment>
<accession>A0ABR9EMC5</accession>
<dbReference type="Gene3D" id="2.60.120.200">
    <property type="match status" value="1"/>
</dbReference>
<evidence type="ECO:0000313" key="2">
    <source>
        <dbReference type="Proteomes" id="UP000615003"/>
    </source>
</evidence>
<dbReference type="Proteomes" id="UP000615003">
    <property type="component" value="Unassembled WGS sequence"/>
</dbReference>
<protein>
    <submittedName>
        <fullName evidence="1">Uncharacterized protein</fullName>
    </submittedName>
</protein>
<gene>
    <name evidence="1" type="ORF">PCARR_a3499</name>
</gene>
<dbReference type="EMBL" id="AQGW01000016">
    <property type="protein sequence ID" value="MBE0381697.1"/>
    <property type="molecule type" value="Genomic_DNA"/>
</dbReference>
<proteinExistence type="predicted"/>
<dbReference type="InterPro" id="IPR013320">
    <property type="entry name" value="ConA-like_dom_sf"/>
</dbReference>
<keyword evidence="2" id="KW-1185">Reference proteome</keyword>
<organism evidence="1 2">
    <name type="scientific">Pseudoalteromonas carrageenovora IAM 12662</name>
    <dbReference type="NCBI Taxonomy" id="1314868"/>
    <lineage>
        <taxon>Bacteria</taxon>
        <taxon>Pseudomonadati</taxon>
        <taxon>Pseudomonadota</taxon>
        <taxon>Gammaproteobacteria</taxon>
        <taxon>Alteromonadales</taxon>
        <taxon>Pseudoalteromonadaceae</taxon>
        <taxon>Pseudoalteromonas</taxon>
    </lineage>
</organism>
<evidence type="ECO:0000313" key="1">
    <source>
        <dbReference type="EMBL" id="MBE0381697.1"/>
    </source>
</evidence>